<keyword evidence="1" id="KW-0472">Membrane</keyword>
<proteinExistence type="predicted"/>
<name>A0ABT1CW38_9HYPH</name>
<organism evidence="2 3">
    <name type="scientific">Hoeflea alexandrii</name>
    <dbReference type="NCBI Taxonomy" id="288436"/>
    <lineage>
        <taxon>Bacteria</taxon>
        <taxon>Pseudomonadati</taxon>
        <taxon>Pseudomonadota</taxon>
        <taxon>Alphaproteobacteria</taxon>
        <taxon>Hyphomicrobiales</taxon>
        <taxon>Rhizobiaceae</taxon>
        <taxon>Hoeflea</taxon>
    </lineage>
</organism>
<feature type="transmembrane region" description="Helical" evidence="1">
    <location>
        <begin position="64"/>
        <end position="86"/>
    </location>
</feature>
<evidence type="ECO:0000313" key="3">
    <source>
        <dbReference type="Proteomes" id="UP001320715"/>
    </source>
</evidence>
<gene>
    <name evidence="2" type="ORF">GTW23_19765</name>
</gene>
<protein>
    <recommendedName>
        <fullName evidence="4">DUF2975 domain-containing protein</fullName>
    </recommendedName>
</protein>
<evidence type="ECO:0008006" key="4">
    <source>
        <dbReference type="Google" id="ProtNLM"/>
    </source>
</evidence>
<feature type="transmembrane region" description="Helical" evidence="1">
    <location>
        <begin position="139"/>
        <end position="164"/>
    </location>
</feature>
<dbReference type="Proteomes" id="UP001320715">
    <property type="component" value="Unassembled WGS sequence"/>
</dbReference>
<dbReference type="RefSeq" id="WP_382266363.1">
    <property type="nucleotide sequence ID" value="NZ_JBHSDD010000022.1"/>
</dbReference>
<accession>A0ABT1CW38</accession>
<evidence type="ECO:0000256" key="1">
    <source>
        <dbReference type="SAM" id="Phobius"/>
    </source>
</evidence>
<comment type="caution">
    <text evidence="2">The sequence shown here is derived from an EMBL/GenBank/DDBJ whole genome shotgun (WGS) entry which is preliminary data.</text>
</comment>
<dbReference type="EMBL" id="JAAAML010000004">
    <property type="protein sequence ID" value="MCO6410425.1"/>
    <property type="molecule type" value="Genomic_DNA"/>
</dbReference>
<keyword evidence="3" id="KW-1185">Reference proteome</keyword>
<feature type="transmembrane region" description="Helical" evidence="1">
    <location>
        <begin position="112"/>
        <end position="133"/>
    </location>
</feature>
<keyword evidence="1" id="KW-1133">Transmembrane helix</keyword>
<reference evidence="2 3" key="1">
    <citation type="submission" date="2020-01" db="EMBL/GenBank/DDBJ databases">
        <title>Genomes of bacteria type strains.</title>
        <authorList>
            <person name="Chen J."/>
            <person name="Zhu S."/>
            <person name="Yang J."/>
        </authorList>
    </citation>
    <scope>NUCLEOTIDE SEQUENCE [LARGE SCALE GENOMIC DNA]</scope>
    <source>
        <strain evidence="2 3">DSM 16655</strain>
    </source>
</reference>
<keyword evidence="1" id="KW-0812">Transmembrane</keyword>
<sequence>MEYSMSIKVTRTSQKLALLLRAVVILALVAGLALLAGSVLAPELWKGWIRNVYPQVTDVSEWQVVLLALLATAQLGLTTIALWWLARMFSSVSGEEPLSLEAAAHMRRASRWLLAATLYAMVAQIPASLVASLNQPEGARFIALGLSTSHASGVLASLVLYAVASIQELAAQVRDDNRQIV</sequence>
<evidence type="ECO:0000313" key="2">
    <source>
        <dbReference type="EMBL" id="MCO6410425.1"/>
    </source>
</evidence>